<dbReference type="AlphaFoldDB" id="A0A6A7C089"/>
<evidence type="ECO:0000313" key="4">
    <source>
        <dbReference type="Proteomes" id="UP000799421"/>
    </source>
</evidence>
<dbReference type="EMBL" id="MU005978">
    <property type="protein sequence ID" value="KAF2860803.1"/>
    <property type="molecule type" value="Genomic_DNA"/>
</dbReference>
<protein>
    <submittedName>
        <fullName evidence="3">Uncharacterized protein</fullName>
    </submittedName>
</protein>
<gene>
    <name evidence="3" type="ORF">K470DRAFT_257586</name>
</gene>
<feature type="chain" id="PRO_5025448413" evidence="2">
    <location>
        <begin position="18"/>
        <end position="79"/>
    </location>
</feature>
<sequence>MIIATIALDLLPCAVQCVHIWHSLRRTGSREPVLKFEWLMCRDWAPVDESAQRPEEDEAIDENRDRTDADGYESISVSI</sequence>
<evidence type="ECO:0000256" key="1">
    <source>
        <dbReference type="SAM" id="MobiDB-lite"/>
    </source>
</evidence>
<keyword evidence="2" id="KW-0732">Signal</keyword>
<feature type="region of interest" description="Disordered" evidence="1">
    <location>
        <begin position="49"/>
        <end position="79"/>
    </location>
</feature>
<organism evidence="3 4">
    <name type="scientific">Piedraia hortae CBS 480.64</name>
    <dbReference type="NCBI Taxonomy" id="1314780"/>
    <lineage>
        <taxon>Eukaryota</taxon>
        <taxon>Fungi</taxon>
        <taxon>Dikarya</taxon>
        <taxon>Ascomycota</taxon>
        <taxon>Pezizomycotina</taxon>
        <taxon>Dothideomycetes</taxon>
        <taxon>Dothideomycetidae</taxon>
        <taxon>Capnodiales</taxon>
        <taxon>Piedraiaceae</taxon>
        <taxon>Piedraia</taxon>
    </lineage>
</organism>
<name>A0A6A7C089_9PEZI</name>
<evidence type="ECO:0000256" key="2">
    <source>
        <dbReference type="SAM" id="SignalP"/>
    </source>
</evidence>
<proteinExistence type="predicted"/>
<evidence type="ECO:0000313" key="3">
    <source>
        <dbReference type="EMBL" id="KAF2860803.1"/>
    </source>
</evidence>
<accession>A0A6A7C089</accession>
<keyword evidence="4" id="KW-1185">Reference proteome</keyword>
<reference evidence="3" key="1">
    <citation type="journal article" date="2020" name="Stud. Mycol.">
        <title>101 Dothideomycetes genomes: a test case for predicting lifestyles and emergence of pathogens.</title>
        <authorList>
            <person name="Haridas S."/>
            <person name="Albert R."/>
            <person name="Binder M."/>
            <person name="Bloem J."/>
            <person name="Labutti K."/>
            <person name="Salamov A."/>
            <person name="Andreopoulos B."/>
            <person name="Baker S."/>
            <person name="Barry K."/>
            <person name="Bills G."/>
            <person name="Bluhm B."/>
            <person name="Cannon C."/>
            <person name="Castanera R."/>
            <person name="Culley D."/>
            <person name="Daum C."/>
            <person name="Ezra D."/>
            <person name="Gonzalez J."/>
            <person name="Henrissat B."/>
            <person name="Kuo A."/>
            <person name="Liang C."/>
            <person name="Lipzen A."/>
            <person name="Lutzoni F."/>
            <person name="Magnuson J."/>
            <person name="Mondo S."/>
            <person name="Nolan M."/>
            <person name="Ohm R."/>
            <person name="Pangilinan J."/>
            <person name="Park H.-J."/>
            <person name="Ramirez L."/>
            <person name="Alfaro M."/>
            <person name="Sun H."/>
            <person name="Tritt A."/>
            <person name="Yoshinaga Y."/>
            <person name="Zwiers L.-H."/>
            <person name="Turgeon B."/>
            <person name="Goodwin S."/>
            <person name="Spatafora J."/>
            <person name="Crous P."/>
            <person name="Grigoriev I."/>
        </authorList>
    </citation>
    <scope>NUCLEOTIDE SEQUENCE</scope>
    <source>
        <strain evidence="3">CBS 480.64</strain>
    </source>
</reference>
<dbReference type="Proteomes" id="UP000799421">
    <property type="component" value="Unassembled WGS sequence"/>
</dbReference>
<feature type="signal peptide" evidence="2">
    <location>
        <begin position="1"/>
        <end position="17"/>
    </location>
</feature>